<reference evidence="1 2" key="1">
    <citation type="submission" date="2020-08" db="EMBL/GenBank/DDBJ databases">
        <title>Plant Genome Project.</title>
        <authorList>
            <person name="Zhang R.-G."/>
        </authorList>
    </citation>
    <scope>NUCLEOTIDE SEQUENCE [LARGE SCALE GENOMIC DNA]</scope>
    <source>
        <tissue evidence="1">Rhizome</tissue>
    </source>
</reference>
<dbReference type="EMBL" id="JACMSC010000006">
    <property type="protein sequence ID" value="KAG6518653.1"/>
    <property type="molecule type" value="Genomic_DNA"/>
</dbReference>
<proteinExistence type="predicted"/>
<keyword evidence="2" id="KW-1185">Reference proteome</keyword>
<gene>
    <name evidence="1" type="ORF">ZIOFF_022133</name>
</gene>
<evidence type="ECO:0000313" key="2">
    <source>
        <dbReference type="Proteomes" id="UP000734854"/>
    </source>
</evidence>
<dbReference type="AlphaFoldDB" id="A0A8J5H2E6"/>
<sequence length="80" mass="8983">MKLERGLTLRYGEIRARIGTAALCLAMTKLGPDLRTSVEEVRAGGSVMGLCGLDGQRVWRQEEEEESRHRLSVLQAQGRW</sequence>
<evidence type="ECO:0000313" key="1">
    <source>
        <dbReference type="EMBL" id="KAG6518653.1"/>
    </source>
</evidence>
<dbReference type="Proteomes" id="UP000734854">
    <property type="component" value="Unassembled WGS sequence"/>
</dbReference>
<accession>A0A8J5H2E6</accession>
<organism evidence="1 2">
    <name type="scientific">Zingiber officinale</name>
    <name type="common">Ginger</name>
    <name type="synonym">Amomum zingiber</name>
    <dbReference type="NCBI Taxonomy" id="94328"/>
    <lineage>
        <taxon>Eukaryota</taxon>
        <taxon>Viridiplantae</taxon>
        <taxon>Streptophyta</taxon>
        <taxon>Embryophyta</taxon>
        <taxon>Tracheophyta</taxon>
        <taxon>Spermatophyta</taxon>
        <taxon>Magnoliopsida</taxon>
        <taxon>Liliopsida</taxon>
        <taxon>Zingiberales</taxon>
        <taxon>Zingiberaceae</taxon>
        <taxon>Zingiber</taxon>
    </lineage>
</organism>
<protein>
    <submittedName>
        <fullName evidence="1">Uncharacterized protein</fullName>
    </submittedName>
</protein>
<name>A0A8J5H2E6_ZINOF</name>
<comment type="caution">
    <text evidence="1">The sequence shown here is derived from an EMBL/GenBank/DDBJ whole genome shotgun (WGS) entry which is preliminary data.</text>
</comment>